<proteinExistence type="predicted"/>
<dbReference type="PANTHER" id="PTHR44051">
    <property type="entry name" value="GLUTATHIONE S-TRANSFERASE-RELATED"/>
    <property type="match status" value="1"/>
</dbReference>
<dbReference type="InterPro" id="IPR040079">
    <property type="entry name" value="Glutathione_S-Trfase"/>
</dbReference>
<gene>
    <name evidence="3" type="ORF">C4K07_4159</name>
</gene>
<dbReference type="CDD" id="cd00570">
    <property type="entry name" value="GST_N_family"/>
    <property type="match status" value="1"/>
</dbReference>
<accession>A0AAD1E7K3</accession>
<dbReference type="Gene3D" id="1.20.1050.10">
    <property type="match status" value="1"/>
</dbReference>
<dbReference type="EMBL" id="CP027750">
    <property type="protein sequence ID" value="AZE30936.1"/>
    <property type="molecule type" value="Genomic_DNA"/>
</dbReference>
<dbReference type="InterPro" id="IPR004045">
    <property type="entry name" value="Glutathione_S-Trfase_N"/>
</dbReference>
<dbReference type="SFLD" id="SFLDS00019">
    <property type="entry name" value="Glutathione_Transferase_(cytos"/>
    <property type="match status" value="1"/>
</dbReference>
<evidence type="ECO:0000313" key="4">
    <source>
        <dbReference type="Proteomes" id="UP000280455"/>
    </source>
</evidence>
<dbReference type="Pfam" id="PF13417">
    <property type="entry name" value="GST_N_3"/>
    <property type="match status" value="1"/>
</dbReference>
<dbReference type="PANTHER" id="PTHR44051:SF8">
    <property type="entry name" value="GLUTATHIONE S-TRANSFERASE GSTA"/>
    <property type="match status" value="1"/>
</dbReference>
<dbReference type="Proteomes" id="UP000280455">
    <property type="component" value="Chromosome"/>
</dbReference>
<dbReference type="RefSeq" id="WP_041988270.1">
    <property type="nucleotide sequence ID" value="NZ_CP027719.1"/>
</dbReference>
<sequence length="230" mass="26775">MSLTLYFHPLSSFCHKVLIALYEHDIAFEKRIIDLANDADRAELQSLWALGKFPVIRDHARQRDVPESSVIIEYLDRFYRGRQPLIPEDWDSALEVRLWDRFFDCHVQGPMQRIVADRLYGTNGDLSRERAALLSAYAMLERRLASRIWVASQDFSLADCAAAPALFYASTLVAFADDHRHLSAYFERLIQRPSFQRVIDEARPYFVHYPFSEAIPQRFRQQSGKGESME</sequence>
<dbReference type="InterPro" id="IPR004046">
    <property type="entry name" value="GST_C"/>
</dbReference>
<feature type="domain" description="GST N-terminal" evidence="1">
    <location>
        <begin position="1"/>
        <end position="83"/>
    </location>
</feature>
<evidence type="ECO:0000259" key="1">
    <source>
        <dbReference type="PROSITE" id="PS50404"/>
    </source>
</evidence>
<dbReference type="InterPro" id="IPR036249">
    <property type="entry name" value="Thioredoxin-like_sf"/>
</dbReference>
<reference evidence="3 4" key="1">
    <citation type="submission" date="2018-03" db="EMBL/GenBank/DDBJ databases">
        <title>Diversity of phytobeneficial traits revealed by whole-genome analysis of worldwide-isolated phenazine-producing Pseudomonas spp.</title>
        <authorList>
            <person name="Biessy A."/>
            <person name="Novinscak A."/>
            <person name="Blom J."/>
            <person name="Leger G."/>
            <person name="Thomashow L.S."/>
            <person name="Cazorla F.M."/>
            <person name="Josic D."/>
            <person name="Filion M."/>
        </authorList>
    </citation>
    <scope>NUCLEOTIDE SEQUENCE [LARGE SCALE GENOMIC DNA]</scope>
    <source>
        <strain evidence="3 4">ChPhzS24</strain>
    </source>
</reference>
<dbReference type="CDD" id="cd00299">
    <property type="entry name" value="GST_C_family"/>
    <property type="match status" value="1"/>
</dbReference>
<dbReference type="SUPFAM" id="SSF47616">
    <property type="entry name" value="GST C-terminal domain-like"/>
    <property type="match status" value="1"/>
</dbReference>
<dbReference type="Pfam" id="PF00043">
    <property type="entry name" value="GST_C"/>
    <property type="match status" value="1"/>
</dbReference>
<feature type="domain" description="GST C-terminal" evidence="2">
    <location>
        <begin position="89"/>
        <end position="206"/>
    </location>
</feature>
<name>A0AAD1E7K3_9PSED</name>
<dbReference type="InterPro" id="IPR010987">
    <property type="entry name" value="Glutathione-S-Trfase_C-like"/>
</dbReference>
<evidence type="ECO:0000259" key="2">
    <source>
        <dbReference type="PROSITE" id="PS50405"/>
    </source>
</evidence>
<dbReference type="SFLD" id="SFLDG00358">
    <property type="entry name" value="Main_(cytGST)"/>
    <property type="match status" value="1"/>
</dbReference>
<dbReference type="SUPFAM" id="SSF52833">
    <property type="entry name" value="Thioredoxin-like"/>
    <property type="match status" value="1"/>
</dbReference>
<organism evidence="3 4">
    <name type="scientific">Pseudomonas chlororaphis subsp. aureofaciens</name>
    <dbReference type="NCBI Taxonomy" id="587851"/>
    <lineage>
        <taxon>Bacteria</taxon>
        <taxon>Pseudomonadati</taxon>
        <taxon>Pseudomonadota</taxon>
        <taxon>Gammaproteobacteria</taxon>
        <taxon>Pseudomonadales</taxon>
        <taxon>Pseudomonadaceae</taxon>
        <taxon>Pseudomonas</taxon>
    </lineage>
</organism>
<dbReference type="PROSITE" id="PS50404">
    <property type="entry name" value="GST_NTER"/>
    <property type="match status" value="1"/>
</dbReference>
<protein>
    <submittedName>
        <fullName evidence="3">Glutathione S-transferase-like protein</fullName>
    </submittedName>
</protein>
<dbReference type="AlphaFoldDB" id="A0AAD1E7K3"/>
<dbReference type="InterPro" id="IPR036282">
    <property type="entry name" value="Glutathione-S-Trfase_C_sf"/>
</dbReference>
<dbReference type="PROSITE" id="PS50405">
    <property type="entry name" value="GST_CTER"/>
    <property type="match status" value="1"/>
</dbReference>
<dbReference type="Gene3D" id="3.40.30.10">
    <property type="entry name" value="Glutaredoxin"/>
    <property type="match status" value="1"/>
</dbReference>
<evidence type="ECO:0000313" key="3">
    <source>
        <dbReference type="EMBL" id="AZE30936.1"/>
    </source>
</evidence>